<dbReference type="Pfam" id="PF01261">
    <property type="entry name" value="AP_endonuc_2"/>
    <property type="match status" value="1"/>
</dbReference>
<dbReference type="InterPro" id="IPR036237">
    <property type="entry name" value="Xyl_isomerase-like_sf"/>
</dbReference>
<feature type="non-terminal residue" evidence="2">
    <location>
        <position position="1"/>
    </location>
</feature>
<evidence type="ECO:0000259" key="1">
    <source>
        <dbReference type="Pfam" id="PF01261"/>
    </source>
</evidence>
<protein>
    <recommendedName>
        <fullName evidence="1">Xylose isomerase-like TIM barrel domain-containing protein</fullName>
    </recommendedName>
</protein>
<gene>
    <name evidence="2" type="ORF">LCGC14_1895020</name>
</gene>
<dbReference type="InterPro" id="IPR013022">
    <property type="entry name" value="Xyl_isomerase-like_TIM-brl"/>
</dbReference>
<proteinExistence type="predicted"/>
<dbReference type="InterPro" id="IPR050312">
    <property type="entry name" value="IolE/XylAMocC-like"/>
</dbReference>
<sequence length="150" mass="17257">PGDAVYSPDKLLKLREAAGDELGCNFDPSHLFWQGIDPTAAIRALKDCIYHVHAKDSRVEPLVTQVNGVLDNKPYSEEPERSWLFRTVGYGHDYVFWKDFVSTLRLINYDYVLSIEHEDSLMSGEEGLTKAIDFLKDVMIYKPRGAMWWD</sequence>
<evidence type="ECO:0000313" key="2">
    <source>
        <dbReference type="EMBL" id="KKL91407.1"/>
    </source>
</evidence>
<accession>A0A0F9IWF6</accession>
<dbReference type="PANTHER" id="PTHR12110:SF21">
    <property type="entry name" value="XYLOSE ISOMERASE-LIKE TIM BARREL DOMAIN-CONTAINING PROTEIN"/>
    <property type="match status" value="1"/>
</dbReference>
<feature type="domain" description="Xylose isomerase-like TIM barrel" evidence="1">
    <location>
        <begin position="5"/>
        <end position="137"/>
    </location>
</feature>
<dbReference type="SUPFAM" id="SSF51658">
    <property type="entry name" value="Xylose isomerase-like"/>
    <property type="match status" value="1"/>
</dbReference>
<comment type="caution">
    <text evidence="2">The sequence shown here is derived from an EMBL/GenBank/DDBJ whole genome shotgun (WGS) entry which is preliminary data.</text>
</comment>
<dbReference type="Gene3D" id="3.20.20.150">
    <property type="entry name" value="Divalent-metal-dependent TIM barrel enzymes"/>
    <property type="match status" value="1"/>
</dbReference>
<dbReference type="AlphaFoldDB" id="A0A0F9IWF6"/>
<dbReference type="PANTHER" id="PTHR12110">
    <property type="entry name" value="HYDROXYPYRUVATE ISOMERASE"/>
    <property type="match status" value="1"/>
</dbReference>
<reference evidence="2" key="1">
    <citation type="journal article" date="2015" name="Nature">
        <title>Complex archaea that bridge the gap between prokaryotes and eukaryotes.</title>
        <authorList>
            <person name="Spang A."/>
            <person name="Saw J.H."/>
            <person name="Jorgensen S.L."/>
            <person name="Zaremba-Niedzwiedzka K."/>
            <person name="Martijn J."/>
            <person name="Lind A.E."/>
            <person name="van Eijk R."/>
            <person name="Schleper C."/>
            <person name="Guy L."/>
            <person name="Ettema T.J."/>
        </authorList>
    </citation>
    <scope>NUCLEOTIDE SEQUENCE</scope>
</reference>
<dbReference type="EMBL" id="LAZR01019738">
    <property type="protein sequence ID" value="KKL91407.1"/>
    <property type="molecule type" value="Genomic_DNA"/>
</dbReference>
<name>A0A0F9IWF6_9ZZZZ</name>
<organism evidence="2">
    <name type="scientific">marine sediment metagenome</name>
    <dbReference type="NCBI Taxonomy" id="412755"/>
    <lineage>
        <taxon>unclassified sequences</taxon>
        <taxon>metagenomes</taxon>
        <taxon>ecological metagenomes</taxon>
    </lineage>
</organism>